<dbReference type="EMBL" id="JANBUW010000024">
    <property type="protein sequence ID" value="KAJ2850740.1"/>
    <property type="molecule type" value="Genomic_DNA"/>
</dbReference>
<feature type="region of interest" description="Disordered" evidence="5">
    <location>
        <begin position="1"/>
        <end position="36"/>
    </location>
</feature>
<dbReference type="InterPro" id="IPR001005">
    <property type="entry name" value="SANT/Myb"/>
</dbReference>
<evidence type="ECO:0000256" key="2">
    <source>
        <dbReference type="ARBA" id="ARBA00022737"/>
    </source>
</evidence>
<dbReference type="Proteomes" id="UP001139887">
    <property type="component" value="Unassembled WGS sequence"/>
</dbReference>
<comment type="subcellular location">
    <subcellularLocation>
        <location evidence="1">Nucleus</location>
    </subcellularLocation>
</comment>
<feature type="region of interest" description="Disordered" evidence="5">
    <location>
        <begin position="101"/>
        <end position="133"/>
    </location>
</feature>
<evidence type="ECO:0000256" key="3">
    <source>
        <dbReference type="ARBA" id="ARBA00023125"/>
    </source>
</evidence>
<protein>
    <submittedName>
        <fullName evidence="8">RNA polymerase I enhancer binding protein</fullName>
    </submittedName>
</protein>
<feature type="compositionally biased region" description="Polar residues" evidence="5">
    <location>
        <begin position="1"/>
        <end position="20"/>
    </location>
</feature>
<dbReference type="Gene3D" id="1.10.10.60">
    <property type="entry name" value="Homeodomain-like"/>
    <property type="match status" value="1"/>
</dbReference>
<organism evidence="8 9">
    <name type="scientific">Coemansia brasiliensis</name>
    <dbReference type="NCBI Taxonomy" id="2650707"/>
    <lineage>
        <taxon>Eukaryota</taxon>
        <taxon>Fungi</taxon>
        <taxon>Fungi incertae sedis</taxon>
        <taxon>Zoopagomycota</taxon>
        <taxon>Kickxellomycotina</taxon>
        <taxon>Kickxellomycetes</taxon>
        <taxon>Kickxellales</taxon>
        <taxon>Kickxellaceae</taxon>
        <taxon>Coemansia</taxon>
    </lineage>
</organism>
<dbReference type="GO" id="GO:0000976">
    <property type="term" value="F:transcription cis-regulatory region binding"/>
    <property type="evidence" value="ECO:0007669"/>
    <property type="project" value="TreeGrafter"/>
</dbReference>
<evidence type="ECO:0000313" key="8">
    <source>
        <dbReference type="EMBL" id="KAJ2850740.1"/>
    </source>
</evidence>
<feature type="region of interest" description="Disordered" evidence="5">
    <location>
        <begin position="281"/>
        <end position="308"/>
    </location>
</feature>
<feature type="compositionally biased region" description="Gly residues" evidence="5">
    <location>
        <begin position="281"/>
        <end position="292"/>
    </location>
</feature>
<dbReference type="SUPFAM" id="SSF46689">
    <property type="entry name" value="Homeodomain-like"/>
    <property type="match status" value="1"/>
</dbReference>
<sequence>MSATQTPRTLRFGTKNSQACNEPLAGPRRIDNAEQNNTSADLAALKELLRAYPGLLEEEVGAVARALAQATMAASAVAMHSSNPEHMSALEKIRLGRSLDKARAATREEEQREKADGTEEDEGSGQQASGQRRRWITQAHLRRLQSEGVVFRKGKFTEEENAIIDEAVTAFVEMQGLTRQQMYEHLFQQRRGHGSDAGRQVRRAFWPVLAEALPERPLQAIYHHVRRKFHPHNYQGAWTADEDERLQQLVAVHGPAWEAISQQMGRMGTNCRDRWRYIQGGRGPRTGGGSSGGDVANRASTDMQRRCE</sequence>
<dbReference type="InterPro" id="IPR049260">
    <property type="entry name" value="REB1_MybAD"/>
</dbReference>
<dbReference type="GO" id="GO:0003700">
    <property type="term" value="F:DNA-binding transcription factor activity"/>
    <property type="evidence" value="ECO:0007669"/>
    <property type="project" value="TreeGrafter"/>
</dbReference>
<dbReference type="InterPro" id="IPR017930">
    <property type="entry name" value="Myb_dom"/>
</dbReference>
<dbReference type="PROSITE" id="PS51294">
    <property type="entry name" value="HTH_MYB"/>
    <property type="match status" value="1"/>
</dbReference>
<evidence type="ECO:0000256" key="5">
    <source>
        <dbReference type="SAM" id="MobiDB-lite"/>
    </source>
</evidence>
<name>A0A9W8M1T1_9FUNG</name>
<feature type="compositionally biased region" description="Basic and acidic residues" evidence="5">
    <location>
        <begin position="101"/>
        <end position="117"/>
    </location>
</feature>
<comment type="caution">
    <text evidence="8">The sequence shown here is derived from an EMBL/GenBank/DDBJ whole genome shotgun (WGS) entry which is preliminary data.</text>
</comment>
<dbReference type="OrthoDB" id="39591at2759"/>
<dbReference type="InterPro" id="IPR009057">
    <property type="entry name" value="Homeodomain-like_sf"/>
</dbReference>
<evidence type="ECO:0000259" key="7">
    <source>
        <dbReference type="PROSITE" id="PS51294"/>
    </source>
</evidence>
<keyword evidence="4" id="KW-0539">Nucleus</keyword>
<evidence type="ECO:0000256" key="1">
    <source>
        <dbReference type="ARBA" id="ARBA00004123"/>
    </source>
</evidence>
<dbReference type="PROSITE" id="PS50090">
    <property type="entry name" value="MYB_LIKE"/>
    <property type="match status" value="1"/>
</dbReference>
<dbReference type="PANTHER" id="PTHR46380:SF2">
    <property type="entry name" value="CYCLIN-D-BINDING MYB-LIKE TRANSCRIPTION FACTOR 1"/>
    <property type="match status" value="1"/>
</dbReference>
<dbReference type="Pfam" id="PF21559">
    <property type="entry name" value="Reb1_MybAD"/>
    <property type="match status" value="1"/>
</dbReference>
<accession>A0A9W8M1T1</accession>
<dbReference type="CDD" id="cd00167">
    <property type="entry name" value="SANT"/>
    <property type="match status" value="1"/>
</dbReference>
<keyword evidence="3" id="KW-0238">DNA-binding</keyword>
<evidence type="ECO:0000256" key="4">
    <source>
        <dbReference type="ARBA" id="ARBA00023242"/>
    </source>
</evidence>
<feature type="domain" description="HTH myb-type" evidence="7">
    <location>
        <begin position="236"/>
        <end position="276"/>
    </location>
</feature>
<feature type="domain" description="Myb-like" evidence="6">
    <location>
        <begin position="230"/>
        <end position="279"/>
    </location>
</feature>
<keyword evidence="9" id="KW-1185">Reference proteome</keyword>
<dbReference type="InterPro" id="IPR051651">
    <property type="entry name" value="DMTF1_DNA-bind_reg"/>
</dbReference>
<dbReference type="AlphaFoldDB" id="A0A9W8M1T1"/>
<dbReference type="PANTHER" id="PTHR46380">
    <property type="entry name" value="CYCLIN-D-BINDING MYB-LIKE TRANSCRIPTION FACTOR 1"/>
    <property type="match status" value="1"/>
</dbReference>
<proteinExistence type="predicted"/>
<dbReference type="Pfam" id="PF00249">
    <property type="entry name" value="Myb_DNA-binding"/>
    <property type="match status" value="1"/>
</dbReference>
<dbReference type="GO" id="GO:0005634">
    <property type="term" value="C:nucleus"/>
    <property type="evidence" value="ECO:0007669"/>
    <property type="project" value="UniProtKB-SubCell"/>
</dbReference>
<keyword evidence="2" id="KW-0677">Repeat</keyword>
<evidence type="ECO:0000259" key="6">
    <source>
        <dbReference type="PROSITE" id="PS50090"/>
    </source>
</evidence>
<reference evidence="8" key="1">
    <citation type="submission" date="2022-07" db="EMBL/GenBank/DDBJ databases">
        <title>Phylogenomic reconstructions and comparative analyses of Kickxellomycotina fungi.</title>
        <authorList>
            <person name="Reynolds N.K."/>
            <person name="Stajich J.E."/>
            <person name="Barry K."/>
            <person name="Grigoriev I.V."/>
            <person name="Crous P."/>
            <person name="Smith M.E."/>
        </authorList>
    </citation>
    <scope>NUCLEOTIDE SEQUENCE</scope>
    <source>
        <strain evidence="8">NRRL 1566</strain>
    </source>
</reference>
<gene>
    <name evidence="8" type="primary">REB1</name>
    <name evidence="8" type="ORF">IWW36_001635</name>
</gene>
<evidence type="ECO:0000313" key="9">
    <source>
        <dbReference type="Proteomes" id="UP001139887"/>
    </source>
</evidence>
<dbReference type="SMART" id="SM00717">
    <property type="entry name" value="SANT"/>
    <property type="match status" value="2"/>
</dbReference>